<sequence>MIKSTVRLLLCILMCAVCTRSFAQQKSFSNVLTIQLRNMGAIYNKNQVSGYYMFYKVDRVNGKTNSYLLRILDQNLNEVSESKIEESKYFYLMEAAYNDESLMFKFYDAKEKTISFYQYDNKSQLKNKSSRKLESKMEVYTYNSQAEREESDGTFLFAIPGQGFVDYGMKKDGKLGYAITFYPENKTQKGWTYESASNSKEVENAGYVVASKNLLISSVIRRNNLLSQNFEAYLLGIDINTGKKLFEKKVEDKQYELSFINATIDENSGNVALLGQYYKKNDNVVKDKSLGLCSYVLSSDGNIITKNYASWLTDVRKFLPVNAQGKMEDVGYLYFHKIIKTADGRYIAVGEQYRKAASAAGIALTVLGGSSAGVTKMVIEDLVVLEFNQQFKLENVKIFDKSKTNVELPAAYDFAGPQITAYYLKALGHFDYSFSQQNEDATTFSVGYVDYEKKKGEKNGLVFGAITYAEKEYATDKLSLETDASSLRVIPAKPGFILITEYFRKAKKLDMRLEKINY</sequence>
<feature type="signal peptide" evidence="1">
    <location>
        <begin position="1"/>
        <end position="23"/>
    </location>
</feature>
<evidence type="ECO:0000256" key="1">
    <source>
        <dbReference type="SAM" id="SignalP"/>
    </source>
</evidence>
<dbReference type="EMBL" id="CP048222">
    <property type="protein sequence ID" value="QHT68578.1"/>
    <property type="molecule type" value="Genomic_DNA"/>
</dbReference>
<evidence type="ECO:0000313" key="3">
    <source>
        <dbReference type="Proteomes" id="UP000480178"/>
    </source>
</evidence>
<evidence type="ECO:0000313" key="2">
    <source>
        <dbReference type="EMBL" id="QHT68578.1"/>
    </source>
</evidence>
<proteinExistence type="predicted"/>
<dbReference type="Proteomes" id="UP000480178">
    <property type="component" value="Chromosome"/>
</dbReference>
<accession>A0A6C0GKN9</accession>
<dbReference type="Pfam" id="PF20559">
    <property type="entry name" value="DUF6770"/>
    <property type="match status" value="1"/>
</dbReference>
<keyword evidence="3" id="KW-1185">Reference proteome</keyword>
<reference evidence="2 3" key="1">
    <citation type="submission" date="2020-01" db="EMBL/GenBank/DDBJ databases">
        <authorList>
            <person name="Kim M.K."/>
        </authorList>
    </citation>
    <scope>NUCLEOTIDE SEQUENCE [LARGE SCALE GENOMIC DNA]</scope>
    <source>
        <strain evidence="2 3">172606-1</strain>
    </source>
</reference>
<dbReference type="KEGG" id="rhoz:GXP67_18970"/>
<evidence type="ECO:0008006" key="4">
    <source>
        <dbReference type="Google" id="ProtNLM"/>
    </source>
</evidence>
<keyword evidence="1" id="KW-0732">Signal</keyword>
<feature type="chain" id="PRO_5025653189" description="WG repeat-containing protein" evidence="1">
    <location>
        <begin position="24"/>
        <end position="518"/>
    </location>
</feature>
<name>A0A6C0GKN9_9BACT</name>
<dbReference type="InterPro" id="IPR046661">
    <property type="entry name" value="DUF6770"/>
</dbReference>
<organism evidence="2 3">
    <name type="scientific">Rhodocytophaga rosea</name>
    <dbReference type="NCBI Taxonomy" id="2704465"/>
    <lineage>
        <taxon>Bacteria</taxon>
        <taxon>Pseudomonadati</taxon>
        <taxon>Bacteroidota</taxon>
        <taxon>Cytophagia</taxon>
        <taxon>Cytophagales</taxon>
        <taxon>Rhodocytophagaceae</taxon>
        <taxon>Rhodocytophaga</taxon>
    </lineage>
</organism>
<dbReference type="RefSeq" id="WP_162444589.1">
    <property type="nucleotide sequence ID" value="NZ_CP048222.1"/>
</dbReference>
<dbReference type="AlphaFoldDB" id="A0A6C0GKN9"/>
<protein>
    <recommendedName>
        <fullName evidence="4">WG repeat-containing protein</fullName>
    </recommendedName>
</protein>
<gene>
    <name evidence="2" type="ORF">GXP67_18970</name>
</gene>